<keyword evidence="2" id="KW-1185">Reference proteome</keyword>
<reference evidence="1 2" key="1">
    <citation type="journal article" date="2020" name="Mol. Biol. Evol.">
        <title>Distinct Expression and Methylation Patterns for Genes with Different Fates following a Single Whole-Genome Duplication in Flowering Plants.</title>
        <authorList>
            <person name="Shi T."/>
            <person name="Rahmani R.S."/>
            <person name="Gugger P.F."/>
            <person name="Wang M."/>
            <person name="Li H."/>
            <person name="Zhang Y."/>
            <person name="Li Z."/>
            <person name="Wang Q."/>
            <person name="Van de Peer Y."/>
            <person name="Marchal K."/>
            <person name="Chen J."/>
        </authorList>
    </citation>
    <scope>NUCLEOTIDE SEQUENCE [LARGE SCALE GENOMIC DNA]</scope>
    <source>
        <tissue evidence="1">Leaf</tissue>
    </source>
</reference>
<dbReference type="Proteomes" id="UP000607653">
    <property type="component" value="Unassembled WGS sequence"/>
</dbReference>
<dbReference type="InterPro" id="IPR012876">
    <property type="entry name" value="DUF1677_pln"/>
</dbReference>
<proteinExistence type="predicted"/>
<name>A0A822YIQ8_NELNU</name>
<dbReference type="AlphaFoldDB" id="A0A822YIQ8"/>
<accession>A0A822YIQ8</accession>
<protein>
    <submittedName>
        <fullName evidence="1">Uncharacterized protein</fullName>
    </submittedName>
</protein>
<dbReference type="Pfam" id="PF07911">
    <property type="entry name" value="DUF1677"/>
    <property type="match status" value="1"/>
</dbReference>
<dbReference type="EMBL" id="DUZY01000003">
    <property type="protein sequence ID" value="DAD32417.1"/>
    <property type="molecule type" value="Genomic_DNA"/>
</dbReference>
<organism evidence="1 2">
    <name type="scientific">Nelumbo nucifera</name>
    <name type="common">Sacred lotus</name>
    <dbReference type="NCBI Taxonomy" id="4432"/>
    <lineage>
        <taxon>Eukaryota</taxon>
        <taxon>Viridiplantae</taxon>
        <taxon>Streptophyta</taxon>
        <taxon>Embryophyta</taxon>
        <taxon>Tracheophyta</taxon>
        <taxon>Spermatophyta</taxon>
        <taxon>Magnoliopsida</taxon>
        <taxon>Proteales</taxon>
        <taxon>Nelumbonaceae</taxon>
        <taxon>Nelumbo</taxon>
    </lineage>
</organism>
<gene>
    <name evidence="1" type="ORF">HUJ06_011268</name>
</gene>
<evidence type="ECO:0000313" key="2">
    <source>
        <dbReference type="Proteomes" id="UP000607653"/>
    </source>
</evidence>
<evidence type="ECO:0000313" key="1">
    <source>
        <dbReference type="EMBL" id="DAD32417.1"/>
    </source>
</evidence>
<sequence length="58" mass="7026">MSPFLCFGQNPRILYVFVRQHPLWERYQGQWICGLCVEAMKDEIVKLERLISSERTFY</sequence>
<comment type="caution">
    <text evidence="1">The sequence shown here is derived from an EMBL/GenBank/DDBJ whole genome shotgun (WGS) entry which is preliminary data.</text>
</comment>